<dbReference type="Gene3D" id="2.40.170.20">
    <property type="entry name" value="TonB-dependent receptor, beta-barrel domain"/>
    <property type="match status" value="1"/>
</dbReference>
<evidence type="ECO:0000256" key="9">
    <source>
        <dbReference type="ARBA" id="ARBA00023237"/>
    </source>
</evidence>
<dbReference type="PANTHER" id="PTHR30069">
    <property type="entry name" value="TONB-DEPENDENT OUTER MEMBRANE RECEPTOR"/>
    <property type="match status" value="1"/>
</dbReference>
<feature type="domain" description="TonB-dependent receptor plug" evidence="13">
    <location>
        <begin position="47"/>
        <end position="151"/>
    </location>
</feature>
<keyword evidence="4 10" id="KW-0812">Transmembrane</keyword>
<organism evidence="14 15">
    <name type="scientific">Pedobacter rhizosphaerae</name>
    <dbReference type="NCBI Taxonomy" id="390241"/>
    <lineage>
        <taxon>Bacteria</taxon>
        <taxon>Pseudomonadati</taxon>
        <taxon>Bacteroidota</taxon>
        <taxon>Sphingobacteriia</taxon>
        <taxon>Sphingobacteriales</taxon>
        <taxon>Sphingobacteriaceae</taxon>
        <taxon>Pedobacter</taxon>
    </lineage>
</organism>
<evidence type="ECO:0000256" key="6">
    <source>
        <dbReference type="ARBA" id="ARBA00023077"/>
    </source>
</evidence>
<dbReference type="GO" id="GO:0015344">
    <property type="term" value="F:siderophore uptake transmembrane transporter activity"/>
    <property type="evidence" value="ECO:0007669"/>
    <property type="project" value="TreeGrafter"/>
</dbReference>
<dbReference type="InterPro" id="IPR012910">
    <property type="entry name" value="Plug_dom"/>
</dbReference>
<sequence length="684" mass="76838">MKRILFCLPLILIIAVAKSQDIKKDSTLKLKEIVIKGYYSPQPLLRSVSAVNLIDTNLIQNQQNSSLVNTLNTIPGVRMEERSPGSYRLSLRGSLLRSPFGIRNIKIYIDDFPLTDAGGNTYLNAMDISAIGSMEVYKGPEASIFGASTGGALLINRPNLDQNSISAAVTAGSYGLFHQSAEIRHRFKNYSFSFNEGTITSDGYRQNSALKRNYFQTFHKLDYSAKGKLKAFIFYSDLNYQTPGGLTASQLEQDPKLARPQTATLPGAITQKAAIYNKTIFAGLSNTYQLNSHFKHVISLFSTYTDFKNPFITNYEKRYETTFGLRTFLAYTQPINNSKLDVQLGLESASTNSEIRNFDNNAGEAGAMQASDELKANQNFAFLKLNLDLNQKLLIELSSSVNFFNYQYESFFPISIAAQKRNFKAQFMPKLAASYLLSSELSLRASVGKGYSAPTIAEVRSSDNNINNNLQAEYGWNYELGLRYHSTNNRLYLNGNLFSYNLEDAIVRRLNQNDTEYFINAGGTKQTGIELEAAIWILQNNTSWLKGLQWRSNFTYSHFRFNDFINGNSNYSGNKLTGVPEKVWLNSLEFQFSHELFLFAQHNYTSTIPLNDANTVFANQYHLVELKAGTRKIRVKTAKLGVFIGVNNLFDQKYSLGNDLNAANGRYFNPAAGRNFYAGITAKL</sequence>
<dbReference type="Pfam" id="PF00593">
    <property type="entry name" value="TonB_dep_Rec_b-barrel"/>
    <property type="match status" value="1"/>
</dbReference>
<evidence type="ECO:0000256" key="4">
    <source>
        <dbReference type="ARBA" id="ARBA00022692"/>
    </source>
</evidence>
<proteinExistence type="inferred from homology"/>
<evidence type="ECO:0000256" key="7">
    <source>
        <dbReference type="ARBA" id="ARBA00023136"/>
    </source>
</evidence>
<keyword evidence="2 10" id="KW-0813">Transport</keyword>
<dbReference type="PANTHER" id="PTHR30069:SF29">
    <property type="entry name" value="HEMOGLOBIN AND HEMOGLOBIN-HAPTOGLOBIN-BINDING PROTEIN 1-RELATED"/>
    <property type="match status" value="1"/>
</dbReference>
<dbReference type="PROSITE" id="PS52016">
    <property type="entry name" value="TONB_DEPENDENT_REC_3"/>
    <property type="match status" value="1"/>
</dbReference>
<evidence type="ECO:0000259" key="13">
    <source>
        <dbReference type="Pfam" id="PF07715"/>
    </source>
</evidence>
<accession>A0A1H9QDJ6</accession>
<dbReference type="AlphaFoldDB" id="A0A1H9QDJ6"/>
<evidence type="ECO:0000256" key="3">
    <source>
        <dbReference type="ARBA" id="ARBA00022452"/>
    </source>
</evidence>
<dbReference type="InterPro" id="IPR036942">
    <property type="entry name" value="Beta-barrel_TonB_sf"/>
</dbReference>
<reference evidence="14 15" key="1">
    <citation type="submission" date="2016-10" db="EMBL/GenBank/DDBJ databases">
        <authorList>
            <person name="de Groot N.N."/>
        </authorList>
    </citation>
    <scope>NUCLEOTIDE SEQUENCE [LARGE SCALE GENOMIC DNA]</scope>
    <source>
        <strain evidence="14 15">DSM 18610</strain>
    </source>
</reference>
<keyword evidence="6 11" id="KW-0798">TonB box</keyword>
<evidence type="ECO:0000313" key="15">
    <source>
        <dbReference type="Proteomes" id="UP000199572"/>
    </source>
</evidence>
<keyword evidence="7 10" id="KW-0472">Membrane</keyword>
<protein>
    <submittedName>
        <fullName evidence="14">Iron complex outermembrane recepter protein</fullName>
    </submittedName>
</protein>
<dbReference type="Proteomes" id="UP000199572">
    <property type="component" value="Unassembled WGS sequence"/>
</dbReference>
<evidence type="ECO:0000256" key="10">
    <source>
        <dbReference type="PROSITE-ProRule" id="PRU01360"/>
    </source>
</evidence>
<keyword evidence="9 10" id="KW-0998">Cell outer membrane</keyword>
<name>A0A1H9QDJ6_9SPHI</name>
<dbReference type="GO" id="GO:0009279">
    <property type="term" value="C:cell outer membrane"/>
    <property type="evidence" value="ECO:0007669"/>
    <property type="project" value="UniProtKB-SubCell"/>
</dbReference>
<dbReference type="SUPFAM" id="SSF56935">
    <property type="entry name" value="Porins"/>
    <property type="match status" value="1"/>
</dbReference>
<evidence type="ECO:0000259" key="12">
    <source>
        <dbReference type="Pfam" id="PF00593"/>
    </source>
</evidence>
<dbReference type="InterPro" id="IPR037066">
    <property type="entry name" value="Plug_dom_sf"/>
</dbReference>
<evidence type="ECO:0000256" key="1">
    <source>
        <dbReference type="ARBA" id="ARBA00004571"/>
    </source>
</evidence>
<evidence type="ECO:0000256" key="8">
    <source>
        <dbReference type="ARBA" id="ARBA00023170"/>
    </source>
</evidence>
<dbReference type="Gene3D" id="2.170.130.10">
    <property type="entry name" value="TonB-dependent receptor, plug domain"/>
    <property type="match status" value="1"/>
</dbReference>
<dbReference type="EMBL" id="FOGG01000011">
    <property type="protein sequence ID" value="SER58544.1"/>
    <property type="molecule type" value="Genomic_DNA"/>
</dbReference>
<comment type="similarity">
    <text evidence="10 11">Belongs to the TonB-dependent receptor family.</text>
</comment>
<evidence type="ECO:0000256" key="2">
    <source>
        <dbReference type="ARBA" id="ARBA00022448"/>
    </source>
</evidence>
<dbReference type="STRING" id="390241.SAMN04488023_111155"/>
<keyword evidence="3 10" id="KW-1134">Transmembrane beta strand</keyword>
<feature type="domain" description="TonB-dependent receptor-like beta-barrel" evidence="12">
    <location>
        <begin position="234"/>
        <end position="649"/>
    </location>
</feature>
<evidence type="ECO:0000256" key="5">
    <source>
        <dbReference type="ARBA" id="ARBA00022729"/>
    </source>
</evidence>
<dbReference type="GO" id="GO:0044718">
    <property type="term" value="P:siderophore transmembrane transport"/>
    <property type="evidence" value="ECO:0007669"/>
    <property type="project" value="TreeGrafter"/>
</dbReference>
<keyword evidence="8" id="KW-0675">Receptor</keyword>
<dbReference type="Pfam" id="PF07715">
    <property type="entry name" value="Plug"/>
    <property type="match status" value="1"/>
</dbReference>
<dbReference type="InterPro" id="IPR039426">
    <property type="entry name" value="TonB-dep_rcpt-like"/>
</dbReference>
<gene>
    <name evidence="14" type="ORF">SAMN04488023_111155</name>
</gene>
<evidence type="ECO:0000256" key="11">
    <source>
        <dbReference type="RuleBase" id="RU003357"/>
    </source>
</evidence>
<dbReference type="RefSeq" id="WP_245738638.1">
    <property type="nucleotide sequence ID" value="NZ_FOGG01000011.1"/>
</dbReference>
<keyword evidence="5" id="KW-0732">Signal</keyword>
<dbReference type="InterPro" id="IPR000531">
    <property type="entry name" value="Beta-barrel_TonB"/>
</dbReference>
<evidence type="ECO:0000313" key="14">
    <source>
        <dbReference type="EMBL" id="SER58544.1"/>
    </source>
</evidence>
<comment type="subcellular location">
    <subcellularLocation>
        <location evidence="1 10">Cell outer membrane</location>
        <topology evidence="1 10">Multi-pass membrane protein</topology>
    </subcellularLocation>
</comment>
<keyword evidence="15" id="KW-1185">Reference proteome</keyword>